<dbReference type="Gene3D" id="1.20.1050.10">
    <property type="match status" value="1"/>
</dbReference>
<name>A0AAD5PGF2_9FUNG</name>
<dbReference type="SUPFAM" id="SSF52833">
    <property type="entry name" value="Thioredoxin-like"/>
    <property type="match status" value="1"/>
</dbReference>
<dbReference type="GO" id="GO:0004364">
    <property type="term" value="F:glutathione transferase activity"/>
    <property type="evidence" value="ECO:0007669"/>
    <property type="project" value="TreeGrafter"/>
</dbReference>
<accession>A0AAD5PGF2</accession>
<sequence>MAAELDNVKLYYFNYNLTDGVGEPIKLLLEDSQVRHQYIQIERTPDTWDNSFREELIASDKPYDCLPFIETQDGERYFCSGPILRFLSKKLGLLDGLSDKDVQFLDSVENLAFDFYISLAEHTVRPIVTEENRKKYITLGCRRHAARMERLYSIHDGPYALGSKVSYPDYVVYHTLYELRPILDVNKEFPNLAKLVDAIEKRPNIKEYIASRPQKNGPLEKELLKD</sequence>
<dbReference type="GO" id="GO:0006749">
    <property type="term" value="P:glutathione metabolic process"/>
    <property type="evidence" value="ECO:0007669"/>
    <property type="project" value="TreeGrafter"/>
</dbReference>
<evidence type="ECO:0000313" key="3">
    <source>
        <dbReference type="EMBL" id="KAI9264908.1"/>
    </source>
</evidence>
<evidence type="ECO:0000259" key="2">
    <source>
        <dbReference type="PROSITE" id="PS50405"/>
    </source>
</evidence>
<dbReference type="InterPro" id="IPR004046">
    <property type="entry name" value="GST_C"/>
</dbReference>
<evidence type="ECO:0008006" key="5">
    <source>
        <dbReference type="Google" id="ProtNLM"/>
    </source>
</evidence>
<dbReference type="EMBL" id="JAIXMP010000011">
    <property type="protein sequence ID" value="KAI9264908.1"/>
    <property type="molecule type" value="Genomic_DNA"/>
</dbReference>
<dbReference type="InterPro" id="IPR036249">
    <property type="entry name" value="Thioredoxin-like_sf"/>
</dbReference>
<dbReference type="PANTHER" id="PTHR11571:SF150">
    <property type="entry name" value="GLUTATHIONE S-TRANSFERASE"/>
    <property type="match status" value="1"/>
</dbReference>
<comment type="caution">
    <text evidence="3">The sequence shown here is derived from an EMBL/GenBank/DDBJ whole genome shotgun (WGS) entry which is preliminary data.</text>
</comment>
<proteinExistence type="predicted"/>
<dbReference type="PANTHER" id="PTHR11571">
    <property type="entry name" value="GLUTATHIONE S-TRANSFERASE"/>
    <property type="match status" value="1"/>
</dbReference>
<dbReference type="Gene3D" id="3.40.30.10">
    <property type="entry name" value="Glutaredoxin"/>
    <property type="match status" value="1"/>
</dbReference>
<dbReference type="PROSITE" id="PS50405">
    <property type="entry name" value="GST_CTER"/>
    <property type="match status" value="1"/>
</dbReference>
<organism evidence="3 4">
    <name type="scientific">Phascolomyces articulosus</name>
    <dbReference type="NCBI Taxonomy" id="60185"/>
    <lineage>
        <taxon>Eukaryota</taxon>
        <taxon>Fungi</taxon>
        <taxon>Fungi incertae sedis</taxon>
        <taxon>Mucoromycota</taxon>
        <taxon>Mucoromycotina</taxon>
        <taxon>Mucoromycetes</taxon>
        <taxon>Mucorales</taxon>
        <taxon>Lichtheimiaceae</taxon>
        <taxon>Phascolomyces</taxon>
    </lineage>
</organism>
<reference evidence="3" key="2">
    <citation type="submission" date="2023-02" db="EMBL/GenBank/DDBJ databases">
        <authorList>
            <consortium name="DOE Joint Genome Institute"/>
            <person name="Mondo S.J."/>
            <person name="Chang Y."/>
            <person name="Wang Y."/>
            <person name="Ahrendt S."/>
            <person name="Andreopoulos W."/>
            <person name="Barry K."/>
            <person name="Beard J."/>
            <person name="Benny G.L."/>
            <person name="Blankenship S."/>
            <person name="Bonito G."/>
            <person name="Cuomo C."/>
            <person name="Desiro A."/>
            <person name="Gervers K.A."/>
            <person name="Hundley H."/>
            <person name="Kuo A."/>
            <person name="LaButti K."/>
            <person name="Lang B.F."/>
            <person name="Lipzen A."/>
            <person name="O'Donnell K."/>
            <person name="Pangilinan J."/>
            <person name="Reynolds N."/>
            <person name="Sandor L."/>
            <person name="Smith M.W."/>
            <person name="Tsang A."/>
            <person name="Grigoriev I.V."/>
            <person name="Stajich J.E."/>
            <person name="Spatafora J.W."/>
        </authorList>
    </citation>
    <scope>NUCLEOTIDE SEQUENCE</scope>
    <source>
        <strain evidence="3">RSA 2281</strain>
    </source>
</reference>
<dbReference type="Proteomes" id="UP001209540">
    <property type="component" value="Unassembled WGS sequence"/>
</dbReference>
<dbReference type="PROSITE" id="PS50404">
    <property type="entry name" value="GST_NTER"/>
    <property type="match status" value="1"/>
</dbReference>
<dbReference type="InterPro" id="IPR004045">
    <property type="entry name" value="Glutathione_S-Trfase_N"/>
</dbReference>
<protein>
    <recommendedName>
        <fullName evidence="5">Glutathione S-transferase</fullName>
    </recommendedName>
</protein>
<evidence type="ECO:0000259" key="1">
    <source>
        <dbReference type="PROSITE" id="PS50404"/>
    </source>
</evidence>
<reference evidence="3" key="1">
    <citation type="journal article" date="2022" name="IScience">
        <title>Evolution of zygomycete secretomes and the origins of terrestrial fungal ecologies.</title>
        <authorList>
            <person name="Chang Y."/>
            <person name="Wang Y."/>
            <person name="Mondo S."/>
            <person name="Ahrendt S."/>
            <person name="Andreopoulos W."/>
            <person name="Barry K."/>
            <person name="Beard J."/>
            <person name="Benny G.L."/>
            <person name="Blankenship S."/>
            <person name="Bonito G."/>
            <person name="Cuomo C."/>
            <person name="Desiro A."/>
            <person name="Gervers K.A."/>
            <person name="Hundley H."/>
            <person name="Kuo A."/>
            <person name="LaButti K."/>
            <person name="Lang B.F."/>
            <person name="Lipzen A."/>
            <person name="O'Donnell K."/>
            <person name="Pangilinan J."/>
            <person name="Reynolds N."/>
            <person name="Sandor L."/>
            <person name="Smith M.E."/>
            <person name="Tsang A."/>
            <person name="Grigoriev I.V."/>
            <person name="Stajich J.E."/>
            <person name="Spatafora J.W."/>
        </authorList>
    </citation>
    <scope>NUCLEOTIDE SEQUENCE</scope>
    <source>
        <strain evidence="3">RSA 2281</strain>
    </source>
</reference>
<feature type="domain" description="GST N-terminal" evidence="1">
    <location>
        <begin position="9"/>
        <end position="95"/>
    </location>
</feature>
<dbReference type="AlphaFoldDB" id="A0AAD5PGF2"/>
<dbReference type="Pfam" id="PF14497">
    <property type="entry name" value="GST_C_3"/>
    <property type="match status" value="1"/>
</dbReference>
<dbReference type="InterPro" id="IPR010987">
    <property type="entry name" value="Glutathione-S-Trfase_C-like"/>
</dbReference>
<dbReference type="SUPFAM" id="SSF47616">
    <property type="entry name" value="GST C-terminal domain-like"/>
    <property type="match status" value="1"/>
</dbReference>
<keyword evidence="4" id="KW-1185">Reference proteome</keyword>
<dbReference type="InterPro" id="IPR050213">
    <property type="entry name" value="GST_superfamily"/>
</dbReference>
<feature type="domain" description="GST C-terminal" evidence="2">
    <location>
        <begin position="98"/>
        <end position="219"/>
    </location>
</feature>
<gene>
    <name evidence="3" type="ORF">BDA99DRAFT_507220</name>
</gene>
<evidence type="ECO:0000313" key="4">
    <source>
        <dbReference type="Proteomes" id="UP001209540"/>
    </source>
</evidence>
<dbReference type="InterPro" id="IPR036282">
    <property type="entry name" value="Glutathione-S-Trfase_C_sf"/>
</dbReference>